<gene>
    <name evidence="2" type="ORF">P0082_00480</name>
</gene>
<evidence type="ECO:0000256" key="1">
    <source>
        <dbReference type="SAM" id="Phobius"/>
    </source>
</evidence>
<dbReference type="EMBL" id="CP123443">
    <property type="protein sequence ID" value="WGK69366.1"/>
    <property type="molecule type" value="Genomic_DNA"/>
</dbReference>
<keyword evidence="1" id="KW-0812">Transmembrane</keyword>
<feature type="transmembrane region" description="Helical" evidence="1">
    <location>
        <begin position="99"/>
        <end position="119"/>
    </location>
</feature>
<proteinExistence type="predicted"/>
<keyword evidence="1" id="KW-1133">Transmembrane helix</keyword>
<evidence type="ECO:0000313" key="3">
    <source>
        <dbReference type="Proteomes" id="UP001228690"/>
    </source>
</evidence>
<organism evidence="2 3">
    <name type="scientific">Candidatus Haliotispira prima</name>
    <dbReference type="NCBI Taxonomy" id="3034016"/>
    <lineage>
        <taxon>Bacteria</taxon>
        <taxon>Pseudomonadati</taxon>
        <taxon>Spirochaetota</taxon>
        <taxon>Spirochaetia</taxon>
        <taxon>Spirochaetales</taxon>
        <taxon>Spirochaetaceae</taxon>
        <taxon>Candidatus Haliotispira</taxon>
    </lineage>
</organism>
<dbReference type="Proteomes" id="UP001228690">
    <property type="component" value="Chromosome"/>
</dbReference>
<sequence length="141" mass="16212">MLFTLLPVTFLLALAVSFVVIKIFNAPTGRILKRIIQDKIAEAWQKYLKFAAYVTGLSGGVDIHKLELYIRGDEALDLNWELWLLEVYRIVIQTMQSLAWMYLTVFLLALIAFAIVRGAELKYAKSEKKREERDENLSEGT</sequence>
<dbReference type="RefSeq" id="WP_326927549.1">
    <property type="nucleotide sequence ID" value="NZ_CP123443.1"/>
</dbReference>
<protein>
    <submittedName>
        <fullName evidence="2">Uncharacterized protein</fullName>
    </submittedName>
</protein>
<evidence type="ECO:0000313" key="2">
    <source>
        <dbReference type="EMBL" id="WGK69366.1"/>
    </source>
</evidence>
<name>A0ABY8MH71_9SPIO</name>
<keyword evidence="3" id="KW-1185">Reference proteome</keyword>
<accession>A0ABY8MH71</accession>
<reference evidence="2 3" key="1">
    <citation type="submission" date="2023-04" db="EMBL/GenBank/DDBJ databases">
        <title>Spirochaete genome identified in red abalone sample constitutes a novel genus.</title>
        <authorList>
            <person name="Sharma S.P."/>
            <person name="Purcell C.M."/>
            <person name="Hyde J.R."/>
            <person name="Severin A.J."/>
        </authorList>
    </citation>
    <scope>NUCLEOTIDE SEQUENCE [LARGE SCALE GENOMIC DNA]</scope>
    <source>
        <strain evidence="2 3">SP-2023</strain>
    </source>
</reference>
<keyword evidence="1" id="KW-0472">Membrane</keyword>